<evidence type="ECO:0000313" key="3">
    <source>
        <dbReference type="EMBL" id="KAL3885184.1"/>
    </source>
</evidence>
<dbReference type="InterPro" id="IPR017853">
    <property type="entry name" value="GH"/>
</dbReference>
<dbReference type="Gene3D" id="3.20.20.80">
    <property type="entry name" value="Glycosidases"/>
    <property type="match status" value="1"/>
</dbReference>
<accession>A0ABD3XG14</accession>
<dbReference type="SUPFAM" id="SSF51445">
    <property type="entry name" value="(Trans)glycosidases"/>
    <property type="match status" value="1"/>
</dbReference>
<reference evidence="3 4" key="1">
    <citation type="submission" date="2024-11" db="EMBL/GenBank/DDBJ databases">
        <title>Chromosome-level genome assembly of the freshwater bivalve Anodonta woodiana.</title>
        <authorList>
            <person name="Chen X."/>
        </authorList>
    </citation>
    <scope>NUCLEOTIDE SEQUENCE [LARGE SCALE GENOMIC DNA]</scope>
    <source>
        <strain evidence="3">MN2024</strain>
        <tissue evidence="3">Gills</tissue>
    </source>
</reference>
<dbReference type="EMBL" id="JBJQND010000002">
    <property type="protein sequence ID" value="KAL3885184.1"/>
    <property type="molecule type" value="Genomic_DNA"/>
</dbReference>
<protein>
    <recommendedName>
        <fullName evidence="2">Glycoside hydrolase 35 catalytic domain-containing protein</fullName>
    </recommendedName>
</protein>
<keyword evidence="1" id="KW-0472">Membrane</keyword>
<feature type="transmembrane region" description="Helical" evidence="1">
    <location>
        <begin position="12"/>
        <end position="35"/>
    </location>
</feature>
<dbReference type="Proteomes" id="UP001634394">
    <property type="component" value="Unassembled WGS sequence"/>
</dbReference>
<comment type="caution">
    <text evidence="3">The sequence shown here is derived from an EMBL/GenBank/DDBJ whole genome shotgun (WGS) entry which is preliminary data.</text>
</comment>
<evidence type="ECO:0000256" key="1">
    <source>
        <dbReference type="SAM" id="Phobius"/>
    </source>
</evidence>
<feature type="domain" description="Glycoside hydrolase 35 catalytic" evidence="2">
    <location>
        <begin position="74"/>
        <end position="115"/>
    </location>
</feature>
<dbReference type="InterPro" id="IPR031330">
    <property type="entry name" value="Gly_Hdrlase_35_cat"/>
</dbReference>
<gene>
    <name evidence="3" type="ORF">ACJMK2_025278</name>
</gene>
<dbReference type="AlphaFoldDB" id="A0ABD3XG14"/>
<organism evidence="3 4">
    <name type="scientific">Sinanodonta woodiana</name>
    <name type="common">Chinese pond mussel</name>
    <name type="synonym">Anodonta woodiana</name>
    <dbReference type="NCBI Taxonomy" id="1069815"/>
    <lineage>
        <taxon>Eukaryota</taxon>
        <taxon>Metazoa</taxon>
        <taxon>Spiralia</taxon>
        <taxon>Lophotrochozoa</taxon>
        <taxon>Mollusca</taxon>
        <taxon>Bivalvia</taxon>
        <taxon>Autobranchia</taxon>
        <taxon>Heteroconchia</taxon>
        <taxon>Palaeoheterodonta</taxon>
        <taxon>Unionida</taxon>
        <taxon>Unionoidea</taxon>
        <taxon>Unionidae</taxon>
        <taxon>Unioninae</taxon>
        <taxon>Sinanodonta</taxon>
    </lineage>
</organism>
<dbReference type="Pfam" id="PF01301">
    <property type="entry name" value="Glyco_hydro_35"/>
    <property type="match status" value="1"/>
</dbReference>
<name>A0ABD3XG14_SINWO</name>
<keyword evidence="1" id="KW-1133">Transmembrane helix</keyword>
<proteinExistence type="predicted"/>
<evidence type="ECO:0000313" key="4">
    <source>
        <dbReference type="Proteomes" id="UP001634394"/>
    </source>
</evidence>
<sequence>MLSKQILLKKSNIAILIAGLAVTAAAIVLLAVIPFPTKTDGENASRNIHEDACHNAHGEAYRSEGSLQFRNRTFILGRSPIRIISGAMHYFRVHPDHWRDRMMKLKACGMNTLET</sequence>
<keyword evidence="4" id="KW-1185">Reference proteome</keyword>
<keyword evidence="1" id="KW-0812">Transmembrane</keyword>
<evidence type="ECO:0000259" key="2">
    <source>
        <dbReference type="Pfam" id="PF01301"/>
    </source>
</evidence>